<protein>
    <recommendedName>
        <fullName evidence="3">DUF222 domain-containing protein</fullName>
    </recommendedName>
</protein>
<accession>A0ABS8PJE1</accession>
<organism evidence="1 2">
    <name type="scientific">Actinomycetospora endophytica</name>
    <dbReference type="NCBI Taxonomy" id="2291215"/>
    <lineage>
        <taxon>Bacteria</taxon>
        <taxon>Bacillati</taxon>
        <taxon>Actinomycetota</taxon>
        <taxon>Actinomycetes</taxon>
        <taxon>Pseudonocardiales</taxon>
        <taxon>Pseudonocardiaceae</taxon>
        <taxon>Actinomycetospora</taxon>
    </lineage>
</organism>
<gene>
    <name evidence="1" type="ORF">LQ327_32890</name>
</gene>
<name>A0ABS8PJE1_9PSEU</name>
<dbReference type="EMBL" id="JAJNDB010000011">
    <property type="protein sequence ID" value="MCD2198178.1"/>
    <property type="molecule type" value="Genomic_DNA"/>
</dbReference>
<evidence type="ECO:0000313" key="2">
    <source>
        <dbReference type="Proteomes" id="UP001199469"/>
    </source>
</evidence>
<keyword evidence="2" id="KW-1185">Reference proteome</keyword>
<dbReference type="Proteomes" id="UP001199469">
    <property type="component" value="Unassembled WGS sequence"/>
</dbReference>
<reference evidence="1 2" key="1">
    <citation type="submission" date="2021-11" db="EMBL/GenBank/DDBJ databases">
        <title>Draft genome sequence of Actinomycetospora sp. SF1 isolated from the rhizosphere soil.</title>
        <authorList>
            <person name="Duangmal K."/>
            <person name="Chantavorakit T."/>
        </authorList>
    </citation>
    <scope>NUCLEOTIDE SEQUENCE [LARGE SCALE GENOMIC DNA]</scope>
    <source>
        <strain evidence="1 2">TBRC 5722</strain>
    </source>
</reference>
<dbReference type="RefSeq" id="WP_230740878.1">
    <property type="nucleotide sequence ID" value="NZ_JAJNDB010000011.1"/>
</dbReference>
<proteinExistence type="predicted"/>
<sequence>MSGPRLDPAPLFDLVTGFPPDDAVDVTVSMPLSLAVYMTMLESTGRAAELAVLRKIHIEQARETARAIQAGVGELTGSEADVRLRITHIVEERVPRVNGLRPHVHAYVGATCRTSPDDGETPVEPGTLTALADSRLFPQHRDRLAAATTDLAGLAWGPTAWSALEVVGPRWLDERLAQLRHDDLSCRGPWPRPQIVAEPR</sequence>
<evidence type="ECO:0008006" key="3">
    <source>
        <dbReference type="Google" id="ProtNLM"/>
    </source>
</evidence>
<evidence type="ECO:0000313" key="1">
    <source>
        <dbReference type="EMBL" id="MCD2198178.1"/>
    </source>
</evidence>
<comment type="caution">
    <text evidence="1">The sequence shown here is derived from an EMBL/GenBank/DDBJ whole genome shotgun (WGS) entry which is preliminary data.</text>
</comment>